<organism evidence="2">
    <name type="scientific">Timema shepardi</name>
    <name type="common">Walking stick</name>
    <dbReference type="NCBI Taxonomy" id="629360"/>
    <lineage>
        <taxon>Eukaryota</taxon>
        <taxon>Metazoa</taxon>
        <taxon>Ecdysozoa</taxon>
        <taxon>Arthropoda</taxon>
        <taxon>Hexapoda</taxon>
        <taxon>Insecta</taxon>
        <taxon>Pterygota</taxon>
        <taxon>Neoptera</taxon>
        <taxon>Polyneoptera</taxon>
        <taxon>Phasmatodea</taxon>
        <taxon>Timematodea</taxon>
        <taxon>Timematoidea</taxon>
        <taxon>Timematidae</taxon>
        <taxon>Timema</taxon>
    </lineage>
</organism>
<name>A0A7R9B340_TIMSH</name>
<feature type="region of interest" description="Disordered" evidence="1">
    <location>
        <begin position="145"/>
        <end position="168"/>
    </location>
</feature>
<evidence type="ECO:0000313" key="2">
    <source>
        <dbReference type="EMBL" id="CAD7265471.1"/>
    </source>
</evidence>
<evidence type="ECO:0000256" key="1">
    <source>
        <dbReference type="SAM" id="MobiDB-lite"/>
    </source>
</evidence>
<proteinExistence type="predicted"/>
<feature type="compositionally biased region" description="Low complexity" evidence="1">
    <location>
        <begin position="232"/>
        <end position="242"/>
    </location>
</feature>
<reference evidence="2" key="1">
    <citation type="submission" date="2020-11" db="EMBL/GenBank/DDBJ databases">
        <authorList>
            <person name="Tran Van P."/>
        </authorList>
    </citation>
    <scope>NUCLEOTIDE SEQUENCE</scope>
</reference>
<feature type="compositionally biased region" description="Low complexity" evidence="1">
    <location>
        <begin position="385"/>
        <end position="410"/>
    </location>
</feature>
<sequence>MDVGDPTNGGWIVLREKEPMSASARSPIELELKHQYLVSSMMNAYNTHKMASSTITSDVTDEIERNTLKMDEPESSHQAKESEEICSAPCNLFVNATCKGETGGSPDNKEAGLESSELVDDGSICSNIANSENVSQFFQDTNAPDQVETSSLNNGKVEPPKQSQAPSVGVGKVLDQLNVSGLGQLCVYVSEDSDDSEDCETDISSAAVVHITHPASLEEGVSAFIKRQSDSSLESSDSSSSDWEFHSDTGSASSEEEEEEEDDHGAQDAQGQAQMLEVDKGAKKVGPLRTNGEITLDDLPPIEDLHISVPEEDCKELGKVCSIVDKLGWLPILGRIIRVTDEVIDYRKWIKVEFPCLDCEDVNDHHRQCSYAAVVTRGRNDEDSLSSSSRSSETSTLDSTTASGSSNCSDTDSESSRGSNSCQVIPLHPPAGVVPNTYQPMAQRGPITQRGYVKTRKIPGNAQVDTQEKQTLQKQISTTPTQKTLHLVVKRCNRFRV</sequence>
<feature type="region of interest" description="Disordered" evidence="1">
    <location>
        <begin position="380"/>
        <end position="447"/>
    </location>
</feature>
<feature type="region of interest" description="Disordered" evidence="1">
    <location>
        <begin position="232"/>
        <end position="271"/>
    </location>
</feature>
<feature type="compositionally biased region" description="Polar residues" evidence="1">
    <location>
        <begin position="145"/>
        <end position="154"/>
    </location>
</feature>
<dbReference type="EMBL" id="OC005546">
    <property type="protein sequence ID" value="CAD7265471.1"/>
    <property type="molecule type" value="Genomic_DNA"/>
</dbReference>
<dbReference type="AlphaFoldDB" id="A0A7R9B340"/>
<protein>
    <submittedName>
        <fullName evidence="2">Uncharacterized protein</fullName>
    </submittedName>
</protein>
<gene>
    <name evidence="2" type="ORF">TSIB3V08_LOCUS9509</name>
</gene>
<feature type="compositionally biased region" description="Acidic residues" evidence="1">
    <location>
        <begin position="254"/>
        <end position="263"/>
    </location>
</feature>
<accession>A0A7R9B340</accession>